<dbReference type="HAMAP" id="MF_00147_B">
    <property type="entry name" value="TIM_B"/>
    <property type="match status" value="1"/>
</dbReference>
<protein>
    <recommendedName>
        <fullName evidence="8 9">Triosephosphate isomerase</fullName>
        <shortName evidence="8">TIM</shortName>
        <shortName evidence="8">TPI</shortName>
        <ecNumber evidence="8 9">5.3.1.1</ecNumber>
    </recommendedName>
    <alternativeName>
        <fullName evidence="8">Triose-phosphate isomerase</fullName>
    </alternativeName>
</protein>
<evidence type="ECO:0000256" key="4">
    <source>
        <dbReference type="ARBA" id="ARBA00022432"/>
    </source>
</evidence>
<dbReference type="Pfam" id="PF00121">
    <property type="entry name" value="TIM"/>
    <property type="match status" value="1"/>
</dbReference>
<evidence type="ECO:0000313" key="11">
    <source>
        <dbReference type="Proteomes" id="UP000325755"/>
    </source>
</evidence>
<evidence type="ECO:0000256" key="8">
    <source>
        <dbReference type="HAMAP-Rule" id="MF_00147"/>
    </source>
</evidence>
<dbReference type="GO" id="GO:0005829">
    <property type="term" value="C:cytosol"/>
    <property type="evidence" value="ECO:0007669"/>
    <property type="project" value="TreeGrafter"/>
</dbReference>
<dbReference type="CDD" id="cd00311">
    <property type="entry name" value="TIM"/>
    <property type="match status" value="1"/>
</dbReference>
<evidence type="ECO:0000313" key="10">
    <source>
        <dbReference type="EMBL" id="QFY42633.1"/>
    </source>
</evidence>
<comment type="pathway">
    <text evidence="8 9">Carbohydrate biosynthesis; gluconeogenesis.</text>
</comment>
<dbReference type="AlphaFoldDB" id="A0A5Q0BFJ5"/>
<comment type="pathway">
    <text evidence="2">Carbohydrate metabolism; erythritol degradation.</text>
</comment>
<comment type="pathway">
    <text evidence="1 8 9">Carbohydrate degradation; glycolysis; D-glyceraldehyde 3-phosphate from glycerone phosphate: step 1/1.</text>
</comment>
<dbReference type="FunFam" id="3.20.20.70:FF:000016">
    <property type="entry name" value="Triosephosphate isomerase"/>
    <property type="match status" value="1"/>
</dbReference>
<feature type="active site" description="Proton acceptor" evidence="8">
    <location>
        <position position="167"/>
    </location>
</feature>
<gene>
    <name evidence="8" type="primary">tpiA</name>
    <name evidence="10" type="ORF">F6R98_08360</name>
</gene>
<organism evidence="10 11">
    <name type="scientific">Candidatus Methylospira mobilis</name>
    <dbReference type="NCBI Taxonomy" id="1808979"/>
    <lineage>
        <taxon>Bacteria</taxon>
        <taxon>Pseudomonadati</taxon>
        <taxon>Pseudomonadota</taxon>
        <taxon>Gammaproteobacteria</taxon>
        <taxon>Methylococcales</taxon>
        <taxon>Methylococcaceae</taxon>
        <taxon>Candidatus Methylospira</taxon>
    </lineage>
</organism>
<dbReference type="EMBL" id="CP044205">
    <property type="protein sequence ID" value="QFY42633.1"/>
    <property type="molecule type" value="Genomic_DNA"/>
</dbReference>
<dbReference type="RefSeq" id="WP_153248628.1">
    <property type="nucleotide sequence ID" value="NZ_CP044205.1"/>
</dbReference>
<comment type="catalytic activity">
    <reaction evidence="8 9">
        <text>D-glyceraldehyde 3-phosphate = dihydroxyacetone phosphate</text>
        <dbReference type="Rhea" id="RHEA:18585"/>
        <dbReference type="ChEBI" id="CHEBI:57642"/>
        <dbReference type="ChEBI" id="CHEBI:59776"/>
        <dbReference type="EC" id="5.3.1.1"/>
    </reaction>
</comment>
<keyword evidence="6 8" id="KW-0324">Glycolysis</keyword>
<feature type="binding site" evidence="8">
    <location>
        <position position="212"/>
    </location>
    <ligand>
        <name>substrate</name>
    </ligand>
</feature>
<dbReference type="GO" id="GO:0006094">
    <property type="term" value="P:gluconeogenesis"/>
    <property type="evidence" value="ECO:0007669"/>
    <property type="project" value="UniProtKB-UniRule"/>
</dbReference>
<reference evidence="10 11" key="1">
    <citation type="submission" date="2019-09" db="EMBL/GenBank/DDBJ databases">
        <title>Ecophysiology of the spiral-shaped methanotroph Methylospira mobilis as revealed by the complete genome sequence.</title>
        <authorList>
            <person name="Oshkin I.Y."/>
            <person name="Dedysh S.N."/>
            <person name="Miroshnikov K."/>
            <person name="Danilova O.V."/>
            <person name="Hakobyan A."/>
            <person name="Liesack W."/>
        </authorList>
    </citation>
    <scope>NUCLEOTIDE SEQUENCE [LARGE SCALE GENOMIC DNA]</scope>
    <source>
        <strain evidence="10 11">Shm1</strain>
    </source>
</reference>
<evidence type="ECO:0000256" key="2">
    <source>
        <dbReference type="ARBA" id="ARBA00004939"/>
    </source>
</evidence>
<comment type="similarity">
    <text evidence="3 8 9">Belongs to the triosephosphate isomerase family.</text>
</comment>
<dbReference type="InterPro" id="IPR020861">
    <property type="entry name" value="Triosephosphate_isomerase_AS"/>
</dbReference>
<comment type="function">
    <text evidence="8">Involved in the gluconeogenesis. Catalyzes stereospecifically the conversion of dihydroxyacetone phosphate (DHAP) to D-glyceraldehyde-3-phosphate (G3P).</text>
</comment>
<accession>A0A5Q0BFJ5</accession>
<dbReference type="InParanoid" id="A0A5Q0BFJ5"/>
<sequence>MRRSMVVANWKMYVSRASARVLLREIVDAVSEPPSCEVGVCAPYVYIPDCAEIVQGTCVLLGAQNLSDHKDGPYTGEISAAMLSEFGCRLVLVGHAERRYLYGENNLSVAARYLKAIEYGIAPILCVGETLEQREQGRTFQAIAEQLDTVISIAGIDSFTRAVVGYEPVWAIGSGQTASAEQAQEVHAFIRSQIASHSPRIAESLRILYGGSVKPKSAPELFAMPDIDGGLIGVAALNKQSFLEICNAVKV</sequence>
<dbReference type="GO" id="GO:0019563">
    <property type="term" value="P:glycerol catabolic process"/>
    <property type="evidence" value="ECO:0007669"/>
    <property type="project" value="TreeGrafter"/>
</dbReference>
<keyword evidence="4 8" id="KW-0312">Gluconeogenesis</keyword>
<dbReference type="SUPFAM" id="SSF51351">
    <property type="entry name" value="Triosephosphate isomerase (TIM)"/>
    <property type="match status" value="1"/>
</dbReference>
<evidence type="ECO:0000256" key="7">
    <source>
        <dbReference type="ARBA" id="ARBA00023235"/>
    </source>
</evidence>
<dbReference type="InterPro" id="IPR013785">
    <property type="entry name" value="Aldolase_TIM"/>
</dbReference>
<name>A0A5Q0BFJ5_9GAMM</name>
<evidence type="ECO:0000256" key="6">
    <source>
        <dbReference type="ARBA" id="ARBA00023152"/>
    </source>
</evidence>
<feature type="binding site" evidence="8">
    <location>
        <position position="173"/>
    </location>
    <ligand>
        <name>substrate</name>
    </ligand>
</feature>
<dbReference type="PANTHER" id="PTHR21139">
    <property type="entry name" value="TRIOSEPHOSPHATE ISOMERASE"/>
    <property type="match status" value="1"/>
</dbReference>
<dbReference type="NCBIfam" id="TIGR00419">
    <property type="entry name" value="tim"/>
    <property type="match status" value="1"/>
</dbReference>
<dbReference type="GO" id="GO:0046166">
    <property type="term" value="P:glyceraldehyde-3-phosphate biosynthetic process"/>
    <property type="evidence" value="ECO:0007669"/>
    <property type="project" value="TreeGrafter"/>
</dbReference>
<evidence type="ECO:0000256" key="5">
    <source>
        <dbReference type="ARBA" id="ARBA00022490"/>
    </source>
</evidence>
<evidence type="ECO:0000256" key="9">
    <source>
        <dbReference type="RuleBase" id="RU363013"/>
    </source>
</evidence>
<dbReference type="InterPro" id="IPR022896">
    <property type="entry name" value="TrioseP_Isoase_bac/euk"/>
</dbReference>
<proteinExistence type="inferred from homology"/>
<comment type="subcellular location">
    <subcellularLocation>
        <location evidence="8 9">Cytoplasm</location>
    </subcellularLocation>
</comment>
<dbReference type="Proteomes" id="UP000325755">
    <property type="component" value="Chromosome"/>
</dbReference>
<keyword evidence="5 8" id="KW-0963">Cytoplasm</keyword>
<dbReference type="KEGG" id="mmob:F6R98_08360"/>
<dbReference type="UniPathway" id="UPA00138"/>
<dbReference type="InterPro" id="IPR035990">
    <property type="entry name" value="TIM_sf"/>
</dbReference>
<dbReference type="PROSITE" id="PS00171">
    <property type="entry name" value="TIM_1"/>
    <property type="match status" value="1"/>
</dbReference>
<dbReference type="InterPro" id="IPR000652">
    <property type="entry name" value="Triosephosphate_isomerase"/>
</dbReference>
<dbReference type="GO" id="GO:0004807">
    <property type="term" value="F:triose-phosphate isomerase activity"/>
    <property type="evidence" value="ECO:0007669"/>
    <property type="project" value="UniProtKB-UniRule"/>
</dbReference>
<feature type="binding site" evidence="8">
    <location>
        <begin position="9"/>
        <end position="11"/>
    </location>
    <ligand>
        <name>substrate</name>
    </ligand>
</feature>
<keyword evidence="7 8" id="KW-0413">Isomerase</keyword>
<dbReference type="EC" id="5.3.1.1" evidence="8 9"/>
<dbReference type="FunCoup" id="A0A5Q0BFJ5">
    <property type="interactions" value="568"/>
</dbReference>
<dbReference type="OrthoDB" id="9809429at2"/>
<feature type="active site" description="Electrophile" evidence="8">
    <location>
        <position position="95"/>
    </location>
</feature>
<dbReference type="GO" id="GO:0006096">
    <property type="term" value="P:glycolytic process"/>
    <property type="evidence" value="ECO:0007669"/>
    <property type="project" value="UniProtKB-UniRule"/>
</dbReference>
<keyword evidence="11" id="KW-1185">Reference proteome</keyword>
<dbReference type="PROSITE" id="PS51440">
    <property type="entry name" value="TIM_2"/>
    <property type="match status" value="1"/>
</dbReference>
<dbReference type="UniPathway" id="UPA00109">
    <property type="reaction ID" value="UER00189"/>
</dbReference>
<comment type="subunit">
    <text evidence="8 9">Homodimer.</text>
</comment>
<dbReference type="Gene3D" id="3.20.20.70">
    <property type="entry name" value="Aldolase class I"/>
    <property type="match status" value="1"/>
</dbReference>
<evidence type="ECO:0000256" key="1">
    <source>
        <dbReference type="ARBA" id="ARBA00004680"/>
    </source>
</evidence>
<comment type="caution">
    <text evidence="8">Lacks conserved residue(s) required for the propagation of feature annotation.</text>
</comment>
<evidence type="ECO:0000256" key="3">
    <source>
        <dbReference type="ARBA" id="ARBA00007422"/>
    </source>
</evidence>
<dbReference type="PANTHER" id="PTHR21139:SF42">
    <property type="entry name" value="TRIOSEPHOSPHATE ISOMERASE"/>
    <property type="match status" value="1"/>
</dbReference>